<dbReference type="PANTHER" id="PTHR32182:SF22">
    <property type="entry name" value="ATP-DEPENDENT ENDONUCLEASE, OLD FAMILY-RELATED"/>
    <property type="match status" value="1"/>
</dbReference>
<keyword evidence="4" id="KW-1185">Reference proteome</keyword>
<feature type="domain" description="ATPase AAA-type core" evidence="2">
    <location>
        <begin position="23"/>
        <end position="69"/>
    </location>
</feature>
<keyword evidence="1" id="KW-0742">SOS response</keyword>
<dbReference type="Pfam" id="PF13304">
    <property type="entry name" value="AAA_21"/>
    <property type="match status" value="1"/>
</dbReference>
<dbReference type="GO" id="GO:0016887">
    <property type="term" value="F:ATP hydrolysis activity"/>
    <property type="evidence" value="ECO:0007669"/>
    <property type="project" value="InterPro"/>
</dbReference>
<dbReference type="OrthoDB" id="104167at2"/>
<dbReference type="InterPro" id="IPR027417">
    <property type="entry name" value="P-loop_NTPase"/>
</dbReference>
<dbReference type="GO" id="GO:0005524">
    <property type="term" value="F:ATP binding"/>
    <property type="evidence" value="ECO:0007669"/>
    <property type="project" value="InterPro"/>
</dbReference>
<dbReference type="InterPro" id="IPR003959">
    <property type="entry name" value="ATPase_AAA_core"/>
</dbReference>
<evidence type="ECO:0000313" key="4">
    <source>
        <dbReference type="Proteomes" id="UP000238312"/>
    </source>
</evidence>
<reference evidence="3 4" key="1">
    <citation type="submission" date="2018-03" db="EMBL/GenBank/DDBJ databases">
        <title>Genomic Encyclopedia of Type Strains, Phase III (KMG-III): the genomes of soil and plant-associated and newly described type strains.</title>
        <authorList>
            <person name="Whitman W."/>
        </authorList>
    </citation>
    <scope>NUCLEOTIDE SEQUENCE [LARGE SCALE GENOMIC DNA]</scope>
    <source>
        <strain evidence="3 4">CGMCC 4.7104</strain>
    </source>
</reference>
<dbReference type="EMBL" id="PVNG01000023">
    <property type="protein sequence ID" value="PRX58405.1"/>
    <property type="molecule type" value="Genomic_DNA"/>
</dbReference>
<proteinExistence type="predicted"/>
<dbReference type="RefSeq" id="WP_146178513.1">
    <property type="nucleotide sequence ID" value="NZ_PVNG01000023.1"/>
</dbReference>
<dbReference type="Gene3D" id="3.40.50.300">
    <property type="entry name" value="P-loop containing nucleotide triphosphate hydrolases"/>
    <property type="match status" value="1"/>
</dbReference>
<comment type="caution">
    <text evidence="3">The sequence shown here is derived from an EMBL/GenBank/DDBJ whole genome shotgun (WGS) entry which is preliminary data.</text>
</comment>
<organism evidence="3 4">
    <name type="scientific">Nonomuraea fuscirosea</name>
    <dbReference type="NCBI Taxonomy" id="1291556"/>
    <lineage>
        <taxon>Bacteria</taxon>
        <taxon>Bacillati</taxon>
        <taxon>Actinomycetota</taxon>
        <taxon>Actinomycetes</taxon>
        <taxon>Streptosporangiales</taxon>
        <taxon>Streptosporangiaceae</taxon>
        <taxon>Nonomuraea</taxon>
    </lineage>
</organism>
<dbReference type="PANTHER" id="PTHR32182">
    <property type="entry name" value="DNA REPLICATION AND REPAIR PROTEIN RECF"/>
    <property type="match status" value="1"/>
</dbReference>
<dbReference type="GO" id="GO:0006302">
    <property type="term" value="P:double-strand break repair"/>
    <property type="evidence" value="ECO:0007669"/>
    <property type="project" value="TreeGrafter"/>
</dbReference>
<evidence type="ECO:0000256" key="1">
    <source>
        <dbReference type="ARBA" id="ARBA00023236"/>
    </source>
</evidence>
<accession>A0A2T0ML83</accession>
<dbReference type="SUPFAM" id="SSF52540">
    <property type="entry name" value="P-loop containing nucleoside triphosphate hydrolases"/>
    <property type="match status" value="1"/>
</dbReference>
<dbReference type="GO" id="GO:0009432">
    <property type="term" value="P:SOS response"/>
    <property type="evidence" value="ECO:0007669"/>
    <property type="project" value="UniProtKB-KW"/>
</dbReference>
<dbReference type="Proteomes" id="UP000238312">
    <property type="component" value="Unassembled WGS sequence"/>
</dbReference>
<evidence type="ECO:0000259" key="2">
    <source>
        <dbReference type="Pfam" id="PF13304"/>
    </source>
</evidence>
<dbReference type="GO" id="GO:0000731">
    <property type="term" value="P:DNA synthesis involved in DNA repair"/>
    <property type="evidence" value="ECO:0007669"/>
    <property type="project" value="TreeGrafter"/>
</dbReference>
<dbReference type="AlphaFoldDB" id="A0A2T0ML83"/>
<gene>
    <name evidence="3" type="ORF">B0I32_123129</name>
</gene>
<sequence>MLTRIEIDGFKSFLDLTLDVPPFHALVGPNASGKSNLLDAPTFARETIGAGLPHIRGGADPLLDARRGKPQELFHQPSGRPPVSRFAVRVEAEVGVEGRREDVRRGHGGPSRIGGLVFRGAAGRVGPEGVAA</sequence>
<keyword evidence="1" id="KW-0227">DNA damage</keyword>
<evidence type="ECO:0000313" key="3">
    <source>
        <dbReference type="EMBL" id="PRX58405.1"/>
    </source>
</evidence>
<protein>
    <submittedName>
        <fullName evidence="3">AAA domain-containing protein</fullName>
    </submittedName>
</protein>
<name>A0A2T0ML83_9ACTN</name>